<evidence type="ECO:0000256" key="1">
    <source>
        <dbReference type="ARBA" id="ARBA00022714"/>
    </source>
</evidence>
<reference evidence="12 13" key="1">
    <citation type="journal article" date="2008" name="Nature">
        <title>Genome analysis of the platypus reveals unique signatures of evolution.</title>
        <authorList>
            <person name="Warren W.C."/>
            <person name="Hillier L.W."/>
            <person name="Marshall Graves J.A."/>
            <person name="Birney E."/>
            <person name="Ponting C.P."/>
            <person name="Grutzner F."/>
            <person name="Belov K."/>
            <person name="Miller W."/>
            <person name="Clarke L."/>
            <person name="Chinwalla A.T."/>
            <person name="Yang S.P."/>
            <person name="Heger A."/>
            <person name="Locke D.P."/>
            <person name="Miethke P."/>
            <person name="Waters P.D."/>
            <person name="Veyrunes F."/>
            <person name="Fulton L."/>
            <person name="Fulton B."/>
            <person name="Graves T."/>
            <person name="Wallis J."/>
            <person name="Puente X.S."/>
            <person name="Lopez-Otin C."/>
            <person name="Ordonez G.R."/>
            <person name="Eichler E.E."/>
            <person name="Chen L."/>
            <person name="Cheng Z."/>
            <person name="Deakin J.E."/>
            <person name="Alsop A."/>
            <person name="Thompson K."/>
            <person name="Kirby P."/>
            <person name="Papenfuss A.T."/>
            <person name="Wakefield M.J."/>
            <person name="Olender T."/>
            <person name="Lancet D."/>
            <person name="Huttley G.A."/>
            <person name="Smit A.F."/>
            <person name="Pask A."/>
            <person name="Temple-Smith P."/>
            <person name="Batzer M.A."/>
            <person name="Walker J.A."/>
            <person name="Konkel M.K."/>
            <person name="Harris R.S."/>
            <person name="Whittington C.M."/>
            <person name="Wong E.S."/>
            <person name="Gemmell N.J."/>
            <person name="Buschiazzo E."/>
            <person name="Vargas Jentzsch I.M."/>
            <person name="Merkel A."/>
            <person name="Schmitz J."/>
            <person name="Zemann A."/>
            <person name="Churakov G."/>
            <person name="Kriegs J.O."/>
            <person name="Brosius J."/>
            <person name="Murchison E.P."/>
            <person name="Sachidanandam R."/>
            <person name="Smith C."/>
            <person name="Hannon G.J."/>
            <person name="Tsend-Ayush E."/>
            <person name="McMillan D."/>
            <person name="Attenborough R."/>
            <person name="Rens W."/>
            <person name="Ferguson-Smith M."/>
            <person name="Lefevre C.M."/>
            <person name="Sharp J.A."/>
            <person name="Nicholas K.R."/>
            <person name="Ray D.A."/>
            <person name="Kube M."/>
            <person name="Reinhardt R."/>
            <person name="Pringle T.H."/>
            <person name="Taylor J."/>
            <person name="Jones R.C."/>
            <person name="Nixon B."/>
            <person name="Dacheux J.L."/>
            <person name="Niwa H."/>
            <person name="Sekita Y."/>
            <person name="Huang X."/>
            <person name="Stark A."/>
            <person name="Kheradpour P."/>
            <person name="Kellis M."/>
            <person name="Flicek P."/>
            <person name="Chen Y."/>
            <person name="Webber C."/>
            <person name="Hardison R."/>
            <person name="Nelson J."/>
            <person name="Hallsworth-Pepin K."/>
            <person name="Delehaunty K."/>
            <person name="Markovic C."/>
            <person name="Minx P."/>
            <person name="Feng Y."/>
            <person name="Kremitzki C."/>
            <person name="Mitreva M."/>
            <person name="Glasscock J."/>
            <person name="Wylie T."/>
            <person name="Wohldmann P."/>
            <person name="Thiru P."/>
            <person name="Nhan M.N."/>
            <person name="Pohl C.S."/>
            <person name="Smith S.M."/>
            <person name="Hou S."/>
            <person name="Nefedov M."/>
            <person name="de Jong P.J."/>
            <person name="Renfree M.B."/>
            <person name="Mardis E.R."/>
            <person name="Wilson R.K."/>
        </authorList>
    </citation>
    <scope>NUCLEOTIDE SEQUENCE [LARGE SCALE GENOMIC DNA]</scope>
    <source>
        <strain evidence="12 13">Glennie</strain>
    </source>
</reference>
<evidence type="ECO:0000313" key="13">
    <source>
        <dbReference type="Proteomes" id="UP000002279"/>
    </source>
</evidence>
<keyword evidence="1" id="KW-0001">2Fe-2S</keyword>
<comment type="function">
    <text evidence="6">Monothiol glutaredoxin involved in mitochondrial iron-sulfur (Fe/S) cluster transfer. Receives 2Fe/2S clusters from scaffold protein ISCU and mediates their transfer to apoproteins, to the 4Fe/FS cluster biosynthesis machinery, or export from mitochondrion. Required for normal regulation of hemoglobin synthesis by the iron-sulfur protein ACO1.</text>
</comment>
<keyword evidence="5" id="KW-0676">Redox-active center</keyword>
<keyword evidence="4" id="KW-0411">Iron-sulfur</keyword>
<sequence length="308" mass="31872">MGGPSARARAPEPRPMVAAEAAGRQTNERTVCACAPEPQPMVAAEAAERRANGRAVCARAPEPRPMGGPSARASPRAPTNGGRGGCRAAGQWEGRLRTRSGAPANGRAVLAAGRRANGRAVCARAPEPRPMGAFGGRGDRGECGRGRRRAAMGPMAAAAALLRGVRGVLGGPGLRAGSRAASGGGGGGGSGSREQLDALVKKDKVVVFLKGTPEQPMCGFSNAVVQILRLHGVSGYAAYNVLDDPDLRQGIKNYSNWPTIPQVYLNGEFVGGCDILLQMHQNGDLVEELKKLGVRSALLDAEKDQDSK</sequence>
<dbReference type="InterPro" id="IPR033658">
    <property type="entry name" value="GRX_PICOT-like"/>
</dbReference>
<evidence type="ECO:0000256" key="8">
    <source>
        <dbReference type="ARBA" id="ARBA00067456"/>
    </source>
</evidence>
<evidence type="ECO:0000259" key="11">
    <source>
        <dbReference type="Pfam" id="PF00462"/>
    </source>
</evidence>
<evidence type="ECO:0000256" key="2">
    <source>
        <dbReference type="ARBA" id="ARBA00022723"/>
    </source>
</evidence>
<dbReference type="SUPFAM" id="SSF52833">
    <property type="entry name" value="Thioredoxin-like"/>
    <property type="match status" value="1"/>
</dbReference>
<comment type="subunit">
    <text evidence="7">Homodimer. Interacts with ISCU. Interacts with BOLA1.</text>
</comment>
<protein>
    <recommendedName>
        <fullName evidence="8">Glutaredoxin-related protein 5, mitochondrial</fullName>
    </recommendedName>
    <alternativeName>
        <fullName evidence="9">Monothiol glutaredoxin-5</fullName>
    </alternativeName>
</protein>
<dbReference type="InterPro" id="IPR002109">
    <property type="entry name" value="Glutaredoxin"/>
</dbReference>
<dbReference type="Bgee" id="ENSOANG00000038080">
    <property type="expression patterns" value="Expressed in heart and 8 other cell types or tissues"/>
</dbReference>
<accession>A0A6I8P6R8</accession>
<dbReference type="PANTHER" id="PTHR10293:SF16">
    <property type="entry name" value="GLUTAREDOXIN-RELATED PROTEIN 5, MITOCHONDRIAL"/>
    <property type="match status" value="1"/>
</dbReference>
<dbReference type="Proteomes" id="UP000002279">
    <property type="component" value="Chromosome 1"/>
</dbReference>
<evidence type="ECO:0000256" key="9">
    <source>
        <dbReference type="ARBA" id="ARBA00076083"/>
    </source>
</evidence>
<dbReference type="NCBIfam" id="TIGR00365">
    <property type="entry name" value="Grx4 family monothiol glutaredoxin"/>
    <property type="match status" value="1"/>
</dbReference>
<feature type="region of interest" description="Disordered" evidence="10">
    <location>
        <begin position="59"/>
        <end position="89"/>
    </location>
</feature>
<dbReference type="InterPro" id="IPR004480">
    <property type="entry name" value="Monothiol_GRX-rel"/>
</dbReference>
<evidence type="ECO:0000256" key="7">
    <source>
        <dbReference type="ARBA" id="ARBA00063460"/>
    </source>
</evidence>
<dbReference type="Pfam" id="PF00462">
    <property type="entry name" value="Glutaredoxin"/>
    <property type="match status" value="1"/>
</dbReference>
<dbReference type="PROSITE" id="PS51354">
    <property type="entry name" value="GLUTAREDOXIN_2"/>
    <property type="match status" value="1"/>
</dbReference>
<dbReference type="PANTHER" id="PTHR10293">
    <property type="entry name" value="GLUTAREDOXIN FAMILY MEMBER"/>
    <property type="match status" value="1"/>
</dbReference>
<dbReference type="FunFam" id="3.40.30.10:FF:000005">
    <property type="entry name" value="Glutaredoxin 5"/>
    <property type="match status" value="1"/>
</dbReference>
<gene>
    <name evidence="12" type="primary">GLRX5</name>
</gene>
<proteinExistence type="predicted"/>
<reference evidence="12" key="2">
    <citation type="submission" date="2025-08" db="UniProtKB">
        <authorList>
            <consortium name="Ensembl"/>
        </authorList>
    </citation>
    <scope>IDENTIFICATION</scope>
    <source>
        <strain evidence="12">Glennie</strain>
    </source>
</reference>
<dbReference type="Ensembl" id="ENSOANT00000047615.1">
    <property type="protein sequence ID" value="ENSOANP00000049831.1"/>
    <property type="gene ID" value="ENSOANG00000038080.1"/>
</dbReference>
<reference evidence="12" key="3">
    <citation type="submission" date="2025-09" db="UniProtKB">
        <authorList>
            <consortium name="Ensembl"/>
        </authorList>
    </citation>
    <scope>IDENTIFICATION</scope>
    <source>
        <strain evidence="12">Glennie</strain>
    </source>
</reference>
<dbReference type="GeneTree" id="ENSGT00550000075082"/>
<evidence type="ECO:0000313" key="12">
    <source>
        <dbReference type="Ensembl" id="ENSOANP00000049831.1"/>
    </source>
</evidence>
<dbReference type="GO" id="GO:0051537">
    <property type="term" value="F:2 iron, 2 sulfur cluster binding"/>
    <property type="evidence" value="ECO:0007669"/>
    <property type="project" value="UniProtKB-KW"/>
</dbReference>
<keyword evidence="3" id="KW-0408">Iron</keyword>
<evidence type="ECO:0000256" key="10">
    <source>
        <dbReference type="SAM" id="MobiDB-lite"/>
    </source>
</evidence>
<keyword evidence="2" id="KW-0479">Metal-binding</keyword>
<evidence type="ECO:0000256" key="6">
    <source>
        <dbReference type="ARBA" id="ARBA00054265"/>
    </source>
</evidence>
<dbReference type="InterPro" id="IPR036249">
    <property type="entry name" value="Thioredoxin-like_sf"/>
</dbReference>
<organism evidence="12 13">
    <name type="scientific">Ornithorhynchus anatinus</name>
    <name type="common">Duckbill platypus</name>
    <dbReference type="NCBI Taxonomy" id="9258"/>
    <lineage>
        <taxon>Eukaryota</taxon>
        <taxon>Metazoa</taxon>
        <taxon>Chordata</taxon>
        <taxon>Craniata</taxon>
        <taxon>Vertebrata</taxon>
        <taxon>Euteleostomi</taxon>
        <taxon>Mammalia</taxon>
        <taxon>Monotremata</taxon>
        <taxon>Ornithorhynchidae</taxon>
        <taxon>Ornithorhynchus</taxon>
    </lineage>
</organism>
<feature type="region of interest" description="Disordered" evidence="10">
    <location>
        <begin position="1"/>
        <end position="26"/>
    </location>
</feature>
<keyword evidence="13" id="KW-1185">Reference proteome</keyword>
<dbReference type="GO" id="GO:0005759">
    <property type="term" value="C:mitochondrial matrix"/>
    <property type="evidence" value="ECO:0000318"/>
    <property type="project" value="GO_Central"/>
</dbReference>
<evidence type="ECO:0000256" key="5">
    <source>
        <dbReference type="ARBA" id="ARBA00023284"/>
    </source>
</evidence>
<dbReference type="AlphaFoldDB" id="A0A6I8P6R8"/>
<feature type="domain" description="Glutaredoxin" evidence="11">
    <location>
        <begin position="205"/>
        <end position="270"/>
    </location>
</feature>
<evidence type="ECO:0000256" key="3">
    <source>
        <dbReference type="ARBA" id="ARBA00023004"/>
    </source>
</evidence>
<dbReference type="GO" id="GO:0046872">
    <property type="term" value="F:metal ion binding"/>
    <property type="evidence" value="ECO:0007669"/>
    <property type="project" value="UniProtKB-KW"/>
</dbReference>
<evidence type="ECO:0000256" key="4">
    <source>
        <dbReference type="ARBA" id="ARBA00023014"/>
    </source>
</evidence>
<dbReference type="CDD" id="cd03028">
    <property type="entry name" value="GRX_PICOT_like"/>
    <property type="match status" value="1"/>
</dbReference>
<name>A0A6I8P6R8_ORNAN</name>
<dbReference type="Gene3D" id="3.40.30.10">
    <property type="entry name" value="Glutaredoxin"/>
    <property type="match status" value="1"/>
</dbReference>
<dbReference type="InParanoid" id="A0A6I8P6R8"/>